<organism evidence="3 4">
    <name type="scientific">Parascaris univalens</name>
    <name type="common">Nematode worm</name>
    <dbReference type="NCBI Taxonomy" id="6257"/>
    <lineage>
        <taxon>Eukaryota</taxon>
        <taxon>Metazoa</taxon>
        <taxon>Ecdysozoa</taxon>
        <taxon>Nematoda</taxon>
        <taxon>Chromadorea</taxon>
        <taxon>Rhabditida</taxon>
        <taxon>Spirurina</taxon>
        <taxon>Ascaridomorpha</taxon>
        <taxon>Ascaridoidea</taxon>
        <taxon>Ascarididae</taxon>
        <taxon>Parascaris</taxon>
    </lineage>
</organism>
<feature type="region of interest" description="Disordered" evidence="1">
    <location>
        <begin position="50"/>
        <end position="71"/>
    </location>
</feature>
<feature type="chain" id="PRO_5037655355" evidence="2">
    <location>
        <begin position="25"/>
        <end position="100"/>
    </location>
</feature>
<dbReference type="Proteomes" id="UP000887569">
    <property type="component" value="Unplaced"/>
</dbReference>
<proteinExistence type="predicted"/>
<reference evidence="4" key="1">
    <citation type="submission" date="2022-11" db="UniProtKB">
        <authorList>
            <consortium name="WormBaseParasite"/>
        </authorList>
    </citation>
    <scope>IDENTIFICATION</scope>
</reference>
<keyword evidence="3" id="KW-1185">Reference proteome</keyword>
<dbReference type="WBParaSite" id="PgR007_g181_t01">
    <property type="protein sequence ID" value="PgR007_g181_t01"/>
    <property type="gene ID" value="PgR007_g181"/>
</dbReference>
<evidence type="ECO:0000256" key="2">
    <source>
        <dbReference type="SAM" id="SignalP"/>
    </source>
</evidence>
<evidence type="ECO:0000313" key="3">
    <source>
        <dbReference type="Proteomes" id="UP000887569"/>
    </source>
</evidence>
<name>A0A915AK18_PARUN</name>
<keyword evidence="2" id="KW-0732">Signal</keyword>
<feature type="signal peptide" evidence="2">
    <location>
        <begin position="1"/>
        <end position="24"/>
    </location>
</feature>
<sequence length="100" mass="11134">MQYSTSNLAVLSFVLFEALQNVSSASYYYPSLSATKVQDIVAELVPEDRVSSPTLTNKHAKSAEQYPLGEQLNDNSRVRSVQLQQDGLLSKSLINREILK</sequence>
<accession>A0A915AK18</accession>
<evidence type="ECO:0000313" key="4">
    <source>
        <dbReference type="WBParaSite" id="PgR007_g181_t01"/>
    </source>
</evidence>
<dbReference type="AlphaFoldDB" id="A0A915AK18"/>
<protein>
    <submittedName>
        <fullName evidence="4">Uncharacterized protein</fullName>
    </submittedName>
</protein>
<evidence type="ECO:0000256" key="1">
    <source>
        <dbReference type="SAM" id="MobiDB-lite"/>
    </source>
</evidence>